<evidence type="ECO:0000256" key="3">
    <source>
        <dbReference type="ARBA" id="ARBA00022475"/>
    </source>
</evidence>
<comment type="caution">
    <text evidence="9">The sequence shown here is derived from an EMBL/GenBank/DDBJ whole genome shotgun (WGS) entry which is preliminary data.</text>
</comment>
<feature type="transmembrane region" description="Helical" evidence="7">
    <location>
        <begin position="194"/>
        <end position="212"/>
    </location>
</feature>
<evidence type="ECO:0000313" key="11">
    <source>
        <dbReference type="Proteomes" id="UP001154255"/>
    </source>
</evidence>
<comment type="similarity">
    <text evidence="2">Belongs to the acyltransferase 3 family.</text>
</comment>
<feature type="transmembrane region" description="Helical" evidence="7">
    <location>
        <begin position="83"/>
        <end position="101"/>
    </location>
</feature>
<feature type="transmembrane region" description="Helical" evidence="7">
    <location>
        <begin position="288"/>
        <end position="305"/>
    </location>
</feature>
<dbReference type="Proteomes" id="UP001154255">
    <property type="component" value="Unassembled WGS sequence"/>
</dbReference>
<keyword evidence="4 7" id="KW-0812">Transmembrane</keyword>
<evidence type="ECO:0000256" key="7">
    <source>
        <dbReference type="SAM" id="Phobius"/>
    </source>
</evidence>
<keyword evidence="3" id="KW-1003">Cell membrane</keyword>
<sequence length="345" mass="39812">MSSLVQQNRIEWVDQLKAICMALVVFTHCHENTANISLGFKSIFYSIDRCGVPIFFMLSGAFIIQKANTDDIASFYIKRLPRFIVAIFFCCFITNFVYLIAHDNLPLGNALLTSLIKYNGVFGSTGATVQIWFMYPLILIYLLAPFIAKMVIKTRTSNILFLLALSIIFGQLQSTLNTFGYNSEFLSRFGGIDFPSPYISYFIIGYLIFNKVQKNNKMIFFLATAIFIFSVSTVYYLDAKKGDLYGELHWYGTSLFIYISSISLVFALRFVLTKINLNLMNDIGQKSFGIYLLHDAYIFIIIYFTQNYNLYWYNNVTILFLFSFLLSYITTKLLYKIPVCKYVIK</sequence>
<reference evidence="9" key="1">
    <citation type="submission" date="2022-10" db="EMBL/GenBank/DDBJ databases">
        <authorList>
            <person name="Botero Cardona J."/>
        </authorList>
    </citation>
    <scope>NUCLEOTIDE SEQUENCE</scope>
    <source>
        <strain evidence="9">LMG 31819</strain>
        <strain evidence="10">R-53529</strain>
    </source>
</reference>
<gene>
    <name evidence="10" type="ORF">R53529_LOCUS948</name>
    <name evidence="9" type="ORF">R53530_LOCUS153</name>
</gene>
<feature type="transmembrane region" description="Helical" evidence="7">
    <location>
        <begin position="311"/>
        <end position="335"/>
    </location>
</feature>
<keyword evidence="5 7" id="KW-1133">Transmembrane helix</keyword>
<evidence type="ECO:0000313" key="9">
    <source>
        <dbReference type="EMBL" id="CAI3922825.1"/>
    </source>
</evidence>
<evidence type="ECO:0000313" key="12">
    <source>
        <dbReference type="Proteomes" id="UP001154259"/>
    </source>
</evidence>
<evidence type="ECO:0000313" key="10">
    <source>
        <dbReference type="EMBL" id="CAI3938153.1"/>
    </source>
</evidence>
<dbReference type="GO" id="GO:0016413">
    <property type="term" value="F:O-acetyltransferase activity"/>
    <property type="evidence" value="ECO:0007669"/>
    <property type="project" value="TreeGrafter"/>
</dbReference>
<dbReference type="RefSeq" id="WP_271789365.1">
    <property type="nucleotide sequence ID" value="NZ_CAMXCM010000001.1"/>
</dbReference>
<accession>A0A9W4X5T4</accession>
<feature type="transmembrane region" description="Helical" evidence="7">
    <location>
        <begin position="156"/>
        <end position="174"/>
    </location>
</feature>
<feature type="transmembrane region" description="Helical" evidence="7">
    <location>
        <begin position="121"/>
        <end position="144"/>
    </location>
</feature>
<dbReference type="EMBL" id="CAMXCM010000001">
    <property type="protein sequence ID" value="CAI3922825.1"/>
    <property type="molecule type" value="Genomic_DNA"/>
</dbReference>
<dbReference type="InterPro" id="IPR002656">
    <property type="entry name" value="Acyl_transf_3_dom"/>
</dbReference>
<name>A0A9W4X5T4_9PROT</name>
<evidence type="ECO:0000256" key="5">
    <source>
        <dbReference type="ARBA" id="ARBA00022989"/>
    </source>
</evidence>
<keyword evidence="6 7" id="KW-0472">Membrane</keyword>
<protein>
    <submittedName>
        <fullName evidence="9">Surface polysaccharide O-acyltransferase WecH (WecH) (PUBMED:16936038)</fullName>
    </submittedName>
</protein>
<feature type="transmembrane region" description="Helical" evidence="7">
    <location>
        <begin position="249"/>
        <end position="268"/>
    </location>
</feature>
<evidence type="ECO:0000259" key="8">
    <source>
        <dbReference type="Pfam" id="PF01757"/>
    </source>
</evidence>
<evidence type="ECO:0000256" key="2">
    <source>
        <dbReference type="ARBA" id="ARBA00007400"/>
    </source>
</evidence>
<organism evidence="9 11">
    <name type="scientific">Commensalibacter communis</name>
    <dbReference type="NCBI Taxonomy" id="2972786"/>
    <lineage>
        <taxon>Bacteria</taxon>
        <taxon>Pseudomonadati</taxon>
        <taxon>Pseudomonadota</taxon>
        <taxon>Alphaproteobacteria</taxon>
        <taxon>Acetobacterales</taxon>
        <taxon>Acetobacteraceae</taxon>
    </lineage>
</organism>
<dbReference type="EMBL" id="CAMXCS010000001">
    <property type="protein sequence ID" value="CAI3938153.1"/>
    <property type="molecule type" value="Genomic_DNA"/>
</dbReference>
<dbReference type="GO" id="GO:0005886">
    <property type="term" value="C:plasma membrane"/>
    <property type="evidence" value="ECO:0007669"/>
    <property type="project" value="UniProtKB-SubCell"/>
</dbReference>
<comment type="subcellular location">
    <subcellularLocation>
        <location evidence="1">Cell membrane</location>
        <topology evidence="1">Multi-pass membrane protein</topology>
    </subcellularLocation>
</comment>
<dbReference type="PANTHER" id="PTHR40074:SF2">
    <property type="entry name" value="O-ACETYLTRANSFERASE WECH"/>
    <property type="match status" value="1"/>
</dbReference>
<evidence type="ECO:0000256" key="4">
    <source>
        <dbReference type="ARBA" id="ARBA00022692"/>
    </source>
</evidence>
<dbReference type="GO" id="GO:0009246">
    <property type="term" value="P:enterobacterial common antigen biosynthetic process"/>
    <property type="evidence" value="ECO:0007669"/>
    <property type="project" value="TreeGrafter"/>
</dbReference>
<feature type="transmembrane region" description="Helical" evidence="7">
    <location>
        <begin position="219"/>
        <end position="237"/>
    </location>
</feature>
<proteinExistence type="inferred from homology"/>
<evidence type="ECO:0000256" key="1">
    <source>
        <dbReference type="ARBA" id="ARBA00004651"/>
    </source>
</evidence>
<dbReference type="PANTHER" id="PTHR40074">
    <property type="entry name" value="O-ACETYLTRANSFERASE WECH"/>
    <property type="match status" value="1"/>
</dbReference>
<evidence type="ECO:0000256" key="6">
    <source>
        <dbReference type="ARBA" id="ARBA00023136"/>
    </source>
</evidence>
<dbReference type="Proteomes" id="UP001154259">
    <property type="component" value="Unassembled WGS sequence"/>
</dbReference>
<keyword evidence="12" id="KW-1185">Reference proteome</keyword>
<feature type="domain" description="Acyltransferase 3" evidence="8">
    <location>
        <begin position="11"/>
        <end position="330"/>
    </location>
</feature>
<dbReference type="Pfam" id="PF01757">
    <property type="entry name" value="Acyl_transf_3"/>
    <property type="match status" value="1"/>
</dbReference>
<dbReference type="AlphaFoldDB" id="A0A9W4X5T4"/>